<dbReference type="GO" id="GO:0046872">
    <property type="term" value="F:metal ion binding"/>
    <property type="evidence" value="ECO:0007669"/>
    <property type="project" value="UniProtKB-UniRule"/>
</dbReference>
<dbReference type="SUPFAM" id="SSF102114">
    <property type="entry name" value="Radical SAM enzymes"/>
    <property type="match status" value="1"/>
</dbReference>
<dbReference type="GO" id="GO:0006779">
    <property type="term" value="P:porphyrin-containing compound biosynthetic process"/>
    <property type="evidence" value="ECO:0007669"/>
    <property type="project" value="InterPro"/>
</dbReference>
<dbReference type="EMBL" id="LR217705">
    <property type="protein sequence ID" value="VFP80771.1"/>
    <property type="molecule type" value="Genomic_DNA"/>
</dbReference>
<dbReference type="NCBIfam" id="TIGR00539">
    <property type="entry name" value="hemN_rel"/>
    <property type="match status" value="1"/>
</dbReference>
<keyword evidence="2" id="KW-0963">Cytoplasm</keyword>
<dbReference type="PROSITE" id="PS51918">
    <property type="entry name" value="RADICAL_SAM"/>
    <property type="match status" value="1"/>
</dbReference>
<dbReference type="RefSeq" id="WP_197095373.1">
    <property type="nucleotide sequence ID" value="NZ_LR217705.1"/>
</dbReference>
<comment type="function">
    <text evidence="2">Probably acts as a heme chaperone, transferring heme to an unknown acceptor. Binds one molecule of heme per monomer, possibly covalently. Binds 1 [4Fe-4S] cluster. The cluster is coordinated with 3 cysteines and an exchangeable S-adenosyl-L-methionine.</text>
</comment>
<dbReference type="InterPro" id="IPR004559">
    <property type="entry name" value="HemW-like"/>
</dbReference>
<keyword evidence="2" id="KW-0143">Chaperone</keyword>
<dbReference type="PANTHER" id="PTHR13932:SF5">
    <property type="entry name" value="RADICAL S-ADENOSYL METHIONINE DOMAIN-CONTAINING PROTEIN 1, MITOCHONDRIAL"/>
    <property type="match status" value="1"/>
</dbReference>
<evidence type="ECO:0000256" key="2">
    <source>
        <dbReference type="RuleBase" id="RU364116"/>
    </source>
</evidence>
<keyword evidence="2" id="KW-0349">Heme</keyword>
<keyword evidence="4" id="KW-0560">Oxidoreductase</keyword>
<dbReference type="InterPro" id="IPR006638">
    <property type="entry name" value="Elp3/MiaA/NifB-like_rSAM"/>
</dbReference>
<dbReference type="Pfam" id="PF04055">
    <property type="entry name" value="Radical_SAM"/>
    <property type="match status" value="1"/>
</dbReference>
<dbReference type="InterPro" id="IPR007197">
    <property type="entry name" value="rSAM"/>
</dbReference>
<dbReference type="InterPro" id="IPR034505">
    <property type="entry name" value="Coproporphyrinogen-III_oxidase"/>
</dbReference>
<gene>
    <name evidence="4" type="primary">yggW</name>
    <name evidence="4" type="ORF">ERCISPPS3390_661</name>
</gene>
<evidence type="ECO:0000313" key="4">
    <source>
        <dbReference type="EMBL" id="VFP80771.1"/>
    </source>
</evidence>
<keyword evidence="2" id="KW-0949">S-adenosyl-L-methionine</keyword>
<dbReference type="Proteomes" id="UP000294338">
    <property type="component" value="Chromosome 1"/>
</dbReference>
<protein>
    <recommendedName>
        <fullName evidence="2">Heme chaperone HemW</fullName>
    </recommendedName>
</protein>
<dbReference type="SFLD" id="SFLDG01065">
    <property type="entry name" value="anaerobic_coproporphyrinogen-I"/>
    <property type="match status" value="1"/>
</dbReference>
<keyword evidence="2" id="KW-0004">4Fe-4S</keyword>
<sequence length="378" mass="43729">MLTLPNLSLYIHIPWCLQKCPYCDFNAHVLLENIPEEQYIKHLLNDLRLDIPLISNRKINTIFIGGGTPSLLNIKTVQCLLNGVRENLELSNNAEITIEANPKTLEIERFYGYRDAGINRISVGIQSFQEDSLKQLGRMYSTHEAKTAVKTLSSLNLRSFNLDLMHGLPNQSQENALNDLSIAISLNAPHLSWYQLMIEPCTLFSAKAPQLPNEDKLWKIFKEGHKLLTDSGYQQYEISSYSKPNYFCEHNLNYWRFGDYIGIGCGAHGKLTQLDGSIIRTSKNRHPRKFMSSNYLCKRFTVNNHSKPFEFFMNRFRLLEVIPRHEYTYYTGLSEDSIRTSIEIAIKKGFLIETTKFWKVTKKGHLFLNCMLELFLID</sequence>
<accession>A0A451D4Z1</accession>
<dbReference type="GO" id="GO:0004109">
    <property type="term" value="F:coproporphyrinogen oxidase activity"/>
    <property type="evidence" value="ECO:0007669"/>
    <property type="project" value="InterPro"/>
</dbReference>
<dbReference type="InterPro" id="IPR058240">
    <property type="entry name" value="rSAM_sf"/>
</dbReference>
<reference evidence="4 5" key="1">
    <citation type="submission" date="2019-02" db="EMBL/GenBank/DDBJ databases">
        <authorList>
            <person name="Manzano-Marin A."/>
            <person name="Manzano-Marin A."/>
        </authorList>
    </citation>
    <scope>NUCLEOTIDE SEQUENCE [LARGE SCALE GENOMIC DNA]</scope>
    <source>
        <strain evidence="4 5">ErCisplendens/pseudotsugae</strain>
    </source>
</reference>
<dbReference type="SFLD" id="SFLDS00029">
    <property type="entry name" value="Radical_SAM"/>
    <property type="match status" value="1"/>
</dbReference>
<keyword evidence="2" id="KW-0479">Metal-binding</keyword>
<organism evidence="4 5">
    <name type="scientific">Candidatus Erwinia haradaeae</name>
    <dbReference type="NCBI Taxonomy" id="1922217"/>
    <lineage>
        <taxon>Bacteria</taxon>
        <taxon>Pseudomonadati</taxon>
        <taxon>Pseudomonadota</taxon>
        <taxon>Gammaproteobacteria</taxon>
        <taxon>Enterobacterales</taxon>
        <taxon>Erwiniaceae</taxon>
        <taxon>Erwinia</taxon>
    </lineage>
</organism>
<dbReference type="GO" id="GO:0051539">
    <property type="term" value="F:4 iron, 4 sulfur cluster binding"/>
    <property type="evidence" value="ECO:0007669"/>
    <property type="project" value="UniProtKB-UniRule"/>
</dbReference>
<keyword evidence="2" id="KW-0411">Iron-sulfur</keyword>
<dbReference type="SMART" id="SM00729">
    <property type="entry name" value="Elp3"/>
    <property type="match status" value="1"/>
</dbReference>
<dbReference type="Gene3D" id="3.30.750.200">
    <property type="match status" value="1"/>
</dbReference>
<evidence type="ECO:0000259" key="3">
    <source>
        <dbReference type="PROSITE" id="PS51918"/>
    </source>
</evidence>
<dbReference type="SFLD" id="SFLDF00288">
    <property type="entry name" value="HemN-like__clustered_with_nucl"/>
    <property type="match status" value="1"/>
</dbReference>
<dbReference type="AlphaFoldDB" id="A0A451D4Z1"/>
<dbReference type="GO" id="GO:0005737">
    <property type="term" value="C:cytoplasm"/>
    <property type="evidence" value="ECO:0007669"/>
    <property type="project" value="UniProtKB-SubCell"/>
</dbReference>
<dbReference type="SFLD" id="SFLDF00562">
    <property type="entry name" value="HemN-like__clustered_with_heat"/>
    <property type="match status" value="1"/>
</dbReference>
<feature type="domain" description="Radical SAM core" evidence="3">
    <location>
        <begin position="1"/>
        <end position="234"/>
    </location>
</feature>
<evidence type="ECO:0000313" key="5">
    <source>
        <dbReference type="Proteomes" id="UP000294338"/>
    </source>
</evidence>
<name>A0A451D4Z1_9GAMM</name>
<proteinExistence type="inferred from homology"/>
<keyword evidence="2" id="KW-0408">Iron</keyword>
<evidence type="ECO:0000256" key="1">
    <source>
        <dbReference type="ARBA" id="ARBA00006100"/>
    </source>
</evidence>
<comment type="similarity">
    <text evidence="1">Belongs to the anaerobic coproporphyrinogen-III oxidase family. HemW subfamily.</text>
</comment>
<dbReference type="PANTHER" id="PTHR13932">
    <property type="entry name" value="COPROPORPHYRINIGEN III OXIDASE"/>
    <property type="match status" value="1"/>
</dbReference>
<comment type="subcellular location">
    <subcellularLocation>
        <location evidence="2">Cytoplasm</location>
    </subcellularLocation>
</comment>